<comment type="similarity">
    <text evidence="1">Belongs to the class IV-like SAM-binding methyltransferase superfamily. RNA methyltransferase TrmH family.</text>
</comment>
<dbReference type="Pfam" id="PF00588">
    <property type="entry name" value="SpoU_methylase"/>
    <property type="match status" value="1"/>
</dbReference>
<dbReference type="InterPro" id="IPR029064">
    <property type="entry name" value="Ribosomal_eL30-like_sf"/>
</dbReference>
<organism evidence="6 7">
    <name type="scientific">Candidatus Pelethenecus faecipullorum</name>
    <dbReference type="NCBI Taxonomy" id="2840900"/>
    <lineage>
        <taxon>Bacteria</taxon>
        <taxon>Bacillati</taxon>
        <taxon>Mycoplasmatota</taxon>
        <taxon>Mollicutes</taxon>
        <taxon>Candidatus Pelethenecus</taxon>
    </lineage>
</organism>
<dbReference type="InterPro" id="IPR053888">
    <property type="entry name" value="MRM3-like_sub_bind"/>
</dbReference>
<dbReference type="GO" id="GO:0003723">
    <property type="term" value="F:RNA binding"/>
    <property type="evidence" value="ECO:0007669"/>
    <property type="project" value="InterPro"/>
</dbReference>
<dbReference type="Gene3D" id="3.40.1280.10">
    <property type="match status" value="1"/>
</dbReference>
<evidence type="ECO:0000256" key="3">
    <source>
        <dbReference type="ARBA" id="ARBA00022679"/>
    </source>
</evidence>
<reference evidence="6" key="1">
    <citation type="submission" date="2020-10" db="EMBL/GenBank/DDBJ databases">
        <authorList>
            <person name="Gilroy R."/>
        </authorList>
    </citation>
    <scope>NUCLEOTIDE SEQUENCE</scope>
    <source>
        <strain evidence="6">ChiW17-6978</strain>
    </source>
</reference>
<dbReference type="CDD" id="cd18095">
    <property type="entry name" value="SpoU-like_rRNA-MTase"/>
    <property type="match status" value="1"/>
</dbReference>
<gene>
    <name evidence="6" type="ORF">IAD46_02775</name>
</gene>
<dbReference type="GO" id="GO:0032259">
    <property type="term" value="P:methylation"/>
    <property type="evidence" value="ECO:0007669"/>
    <property type="project" value="UniProtKB-KW"/>
</dbReference>
<evidence type="ECO:0000259" key="5">
    <source>
        <dbReference type="Pfam" id="PF22435"/>
    </source>
</evidence>
<dbReference type="AlphaFoldDB" id="A0A9D1GQG7"/>
<dbReference type="InterPro" id="IPR029028">
    <property type="entry name" value="Alpha/beta_knot_MTases"/>
</dbReference>
<reference evidence="6" key="2">
    <citation type="journal article" date="2021" name="PeerJ">
        <title>Extensive microbial diversity within the chicken gut microbiome revealed by metagenomics and culture.</title>
        <authorList>
            <person name="Gilroy R."/>
            <person name="Ravi A."/>
            <person name="Getino M."/>
            <person name="Pursley I."/>
            <person name="Horton D.L."/>
            <person name="Alikhan N.F."/>
            <person name="Baker D."/>
            <person name="Gharbi K."/>
            <person name="Hall N."/>
            <person name="Watson M."/>
            <person name="Adriaenssens E.M."/>
            <person name="Foster-Nyarko E."/>
            <person name="Jarju S."/>
            <person name="Secka A."/>
            <person name="Antonio M."/>
            <person name="Oren A."/>
            <person name="Chaudhuri R.R."/>
            <person name="La Ragione R."/>
            <person name="Hildebrand F."/>
            <person name="Pallen M.J."/>
        </authorList>
    </citation>
    <scope>NUCLEOTIDE SEQUENCE</scope>
    <source>
        <strain evidence="6">ChiW17-6978</strain>
    </source>
</reference>
<dbReference type="Proteomes" id="UP000886758">
    <property type="component" value="Unassembled WGS sequence"/>
</dbReference>
<sequence>MITSADNKKIKQLIRLKQAKYRKSDRQYLVEGPHLVQEARLAGVLLEAFSIEEKEGYTQIEASLMRKICSTDTLVGEIGLCQMKFLPKTGDPVLILDGIQDPGNMGALMRSAAAFGFTNFWVGQGSVDLFNEKVIRASQGAIFKLSFAFGKTVDLIATLSDYQIFATDVTQGMPLSEVPPISKIAVILGNEGNGISEEVKALGLKNIYIPMRNTESLNVSVAGGIILYCLQVKNLS</sequence>
<evidence type="ECO:0000313" key="7">
    <source>
        <dbReference type="Proteomes" id="UP000886758"/>
    </source>
</evidence>
<dbReference type="EMBL" id="DVLF01000088">
    <property type="protein sequence ID" value="HIT49929.1"/>
    <property type="molecule type" value="Genomic_DNA"/>
</dbReference>
<proteinExistence type="inferred from homology"/>
<dbReference type="SUPFAM" id="SSF75217">
    <property type="entry name" value="alpha/beta knot"/>
    <property type="match status" value="1"/>
</dbReference>
<dbReference type="InterPro" id="IPR029026">
    <property type="entry name" value="tRNA_m1G_MTases_N"/>
</dbReference>
<dbReference type="InterPro" id="IPR001537">
    <property type="entry name" value="SpoU_MeTrfase"/>
</dbReference>
<dbReference type="PANTHER" id="PTHR43191:SF2">
    <property type="entry name" value="RRNA METHYLTRANSFERASE 3, MITOCHONDRIAL"/>
    <property type="match status" value="1"/>
</dbReference>
<comment type="caution">
    <text evidence="6">The sequence shown here is derived from an EMBL/GenBank/DDBJ whole genome shotgun (WGS) entry which is preliminary data.</text>
</comment>
<feature type="domain" description="MRM3-like substrate binding" evidence="5">
    <location>
        <begin position="7"/>
        <end position="55"/>
    </location>
</feature>
<dbReference type="GO" id="GO:0006396">
    <property type="term" value="P:RNA processing"/>
    <property type="evidence" value="ECO:0007669"/>
    <property type="project" value="InterPro"/>
</dbReference>
<accession>A0A9D1GQG7</accession>
<evidence type="ECO:0000256" key="2">
    <source>
        <dbReference type="ARBA" id="ARBA00022603"/>
    </source>
</evidence>
<dbReference type="PANTHER" id="PTHR43191">
    <property type="entry name" value="RRNA METHYLTRANSFERASE 3"/>
    <property type="match status" value="1"/>
</dbReference>
<evidence type="ECO:0000256" key="1">
    <source>
        <dbReference type="ARBA" id="ARBA00007228"/>
    </source>
</evidence>
<evidence type="ECO:0000259" key="4">
    <source>
        <dbReference type="Pfam" id="PF00588"/>
    </source>
</evidence>
<dbReference type="SUPFAM" id="SSF55315">
    <property type="entry name" value="L30e-like"/>
    <property type="match status" value="1"/>
</dbReference>
<name>A0A9D1GQG7_9MOLU</name>
<keyword evidence="3" id="KW-0808">Transferase</keyword>
<evidence type="ECO:0000313" key="6">
    <source>
        <dbReference type="EMBL" id="HIT49929.1"/>
    </source>
</evidence>
<feature type="domain" description="tRNA/rRNA methyltransferase SpoU type" evidence="4">
    <location>
        <begin position="93"/>
        <end position="228"/>
    </location>
</feature>
<dbReference type="Gene3D" id="3.30.1330.30">
    <property type="match status" value="1"/>
</dbReference>
<dbReference type="GO" id="GO:0008173">
    <property type="term" value="F:RNA methyltransferase activity"/>
    <property type="evidence" value="ECO:0007669"/>
    <property type="project" value="InterPro"/>
</dbReference>
<dbReference type="Pfam" id="PF22435">
    <property type="entry name" value="MRM3-like_sub_bind"/>
    <property type="match status" value="1"/>
</dbReference>
<protein>
    <submittedName>
        <fullName evidence="6">RNA methyltransferase</fullName>
    </submittedName>
</protein>
<dbReference type="InterPro" id="IPR051259">
    <property type="entry name" value="rRNA_Methyltransferase"/>
</dbReference>
<keyword evidence="2 6" id="KW-0489">Methyltransferase</keyword>